<sequence>MEWKRCSFCGGKIEPGTGKRYVKKDGSILLFCSSKCEKNYKLGRNPRKLKWTNIYHELKAKGK</sequence>
<dbReference type="InterPro" id="IPR056366">
    <property type="entry name" value="Ribosomal_eL24"/>
</dbReference>
<dbReference type="Gene3D" id="2.30.170.20">
    <property type="entry name" value="Ribosomal protein L24e"/>
    <property type="match status" value="1"/>
</dbReference>
<feature type="zinc finger region" description="C4-type" evidence="10">
    <location>
        <begin position="6"/>
        <end position="36"/>
    </location>
</feature>
<dbReference type="AlphaFoldDB" id="A0A832ZBB0"/>
<dbReference type="HAMAP" id="MF_00773">
    <property type="entry name" value="Ribosomal_eL24"/>
    <property type="match status" value="1"/>
</dbReference>
<evidence type="ECO:0000256" key="10">
    <source>
        <dbReference type="HAMAP-Rule" id="MF_00773"/>
    </source>
</evidence>
<feature type="binding site" evidence="10">
    <location>
        <position position="32"/>
    </location>
    <ligand>
        <name>Zn(2+)</name>
        <dbReference type="ChEBI" id="CHEBI:29105"/>
    </ligand>
</feature>
<keyword evidence="7 10" id="KW-0689">Ribosomal protein</keyword>
<feature type="domain" description="TRASH" evidence="11">
    <location>
        <begin position="6"/>
        <end position="44"/>
    </location>
</feature>
<evidence type="ECO:0000256" key="2">
    <source>
        <dbReference type="ARBA" id="ARBA00022723"/>
    </source>
</evidence>
<keyword evidence="8 10" id="KW-0687">Ribonucleoprotein</keyword>
<keyword evidence="3 10" id="KW-0699">rRNA-binding</keyword>
<dbReference type="InterPro" id="IPR038630">
    <property type="entry name" value="L24e/L24_sf"/>
</dbReference>
<dbReference type="SUPFAM" id="SSF57716">
    <property type="entry name" value="Glucocorticoid receptor-like (DNA-binding domain)"/>
    <property type="match status" value="1"/>
</dbReference>
<dbReference type="InterPro" id="IPR011017">
    <property type="entry name" value="TRASH_dom"/>
</dbReference>
<evidence type="ECO:0000256" key="6">
    <source>
        <dbReference type="ARBA" id="ARBA00022884"/>
    </source>
</evidence>
<evidence type="ECO:0000313" key="12">
    <source>
        <dbReference type="EMBL" id="HIP84008.1"/>
    </source>
</evidence>
<feature type="binding site" evidence="10">
    <location>
        <position position="6"/>
    </location>
    <ligand>
        <name>Zn(2+)</name>
        <dbReference type="ChEBI" id="CHEBI:29105"/>
    </ligand>
</feature>
<accession>A0A832ZBB0</accession>
<dbReference type="Pfam" id="PF01246">
    <property type="entry name" value="Ribosomal_L24e"/>
    <property type="match status" value="1"/>
</dbReference>
<comment type="cofactor">
    <cofactor evidence="10">
        <name>Zn(2+)</name>
        <dbReference type="ChEBI" id="CHEBI:29105"/>
    </cofactor>
    <text evidence="10">Binds 1 zinc ion per subunit.</text>
</comment>
<evidence type="ECO:0000256" key="8">
    <source>
        <dbReference type="ARBA" id="ARBA00023274"/>
    </source>
</evidence>
<evidence type="ECO:0000259" key="11">
    <source>
        <dbReference type="SMART" id="SM00746"/>
    </source>
</evidence>
<gene>
    <name evidence="10" type="primary">rpl24e</name>
    <name evidence="12" type="ORF">EYH15_00715</name>
</gene>
<dbReference type="PANTHER" id="PTHR10792:SF1">
    <property type="entry name" value="RIBOSOMAL PROTEIN L24"/>
    <property type="match status" value="1"/>
</dbReference>
<keyword evidence="6 10" id="KW-0694">RNA-binding</keyword>
<proteinExistence type="inferred from homology"/>
<dbReference type="GO" id="GO:0003735">
    <property type="term" value="F:structural constituent of ribosome"/>
    <property type="evidence" value="ECO:0007669"/>
    <property type="project" value="InterPro"/>
</dbReference>
<comment type="similarity">
    <text evidence="1 10">Belongs to the eukaryotic ribosomal protein eL24 family.</text>
</comment>
<evidence type="ECO:0000256" key="7">
    <source>
        <dbReference type="ARBA" id="ARBA00022980"/>
    </source>
</evidence>
<keyword evidence="4 10" id="KW-0863">Zinc-finger</keyword>
<dbReference type="PROSITE" id="PS01073">
    <property type="entry name" value="RIBOSOMAL_L24E"/>
    <property type="match status" value="1"/>
</dbReference>
<dbReference type="GO" id="GO:0019843">
    <property type="term" value="F:rRNA binding"/>
    <property type="evidence" value="ECO:0007669"/>
    <property type="project" value="UniProtKB-UniRule"/>
</dbReference>
<reference evidence="12" key="1">
    <citation type="journal article" date="2020" name="ISME J.">
        <title>Gammaproteobacteria mediating utilization of methyl-, sulfur- and petroleum organic compounds in deep ocean hydrothermal plumes.</title>
        <authorList>
            <person name="Zhou Z."/>
            <person name="Liu Y."/>
            <person name="Pan J."/>
            <person name="Cron B.R."/>
            <person name="Toner B.M."/>
            <person name="Anantharaman K."/>
            <person name="Breier J.A."/>
            <person name="Dick G.J."/>
            <person name="Li M."/>
        </authorList>
    </citation>
    <scope>NUCLEOTIDE SEQUENCE</scope>
    <source>
        <strain evidence="12">SZUA-1453</strain>
    </source>
</reference>
<evidence type="ECO:0000313" key="13">
    <source>
        <dbReference type="Proteomes" id="UP000643554"/>
    </source>
</evidence>
<evidence type="ECO:0000256" key="5">
    <source>
        <dbReference type="ARBA" id="ARBA00022833"/>
    </source>
</evidence>
<evidence type="ECO:0000256" key="9">
    <source>
        <dbReference type="ARBA" id="ARBA00062681"/>
    </source>
</evidence>
<dbReference type="GO" id="GO:1990904">
    <property type="term" value="C:ribonucleoprotein complex"/>
    <property type="evidence" value="ECO:0007669"/>
    <property type="project" value="UniProtKB-KW"/>
</dbReference>
<dbReference type="FunFam" id="2.30.170.20:FF:000001">
    <property type="entry name" value="probable ribosome biogenesis protein RLP24"/>
    <property type="match status" value="1"/>
</dbReference>
<keyword evidence="5 10" id="KW-0862">Zinc</keyword>
<dbReference type="NCBIfam" id="NF034186">
    <property type="entry name" value="PRK14891.1-1"/>
    <property type="match status" value="1"/>
</dbReference>
<dbReference type="GO" id="GO:0008270">
    <property type="term" value="F:zinc ion binding"/>
    <property type="evidence" value="ECO:0007669"/>
    <property type="project" value="UniProtKB-UniRule"/>
</dbReference>
<evidence type="ECO:0000256" key="1">
    <source>
        <dbReference type="ARBA" id="ARBA00005647"/>
    </source>
</evidence>
<evidence type="ECO:0000256" key="3">
    <source>
        <dbReference type="ARBA" id="ARBA00022730"/>
    </source>
</evidence>
<dbReference type="SMART" id="SM00746">
    <property type="entry name" value="TRASH"/>
    <property type="match status" value="1"/>
</dbReference>
<keyword evidence="2 10" id="KW-0479">Metal-binding</keyword>
<organism evidence="12 13">
    <name type="scientific">Methanothermococcus okinawensis</name>
    <dbReference type="NCBI Taxonomy" id="155863"/>
    <lineage>
        <taxon>Archaea</taxon>
        <taxon>Methanobacteriati</taxon>
        <taxon>Methanobacteriota</taxon>
        <taxon>Methanomada group</taxon>
        <taxon>Methanococci</taxon>
        <taxon>Methanococcales</taxon>
        <taxon>Methanococcaceae</taxon>
        <taxon>Methanothermococcus</taxon>
    </lineage>
</organism>
<dbReference type="PANTHER" id="PTHR10792">
    <property type="entry name" value="60S RIBOSOMAL PROTEIN L24"/>
    <property type="match status" value="1"/>
</dbReference>
<dbReference type="EMBL" id="DQUI01000017">
    <property type="protein sequence ID" value="HIP84008.1"/>
    <property type="molecule type" value="Genomic_DNA"/>
</dbReference>
<comment type="subunit">
    <text evidence="9 10">Part of the 50S ribosomal subunit. Forms a cluster with proteins L3 and L14.</text>
</comment>
<comment type="caution">
    <text evidence="12">The sequence shown here is derived from an EMBL/GenBank/DDBJ whole genome shotgun (WGS) entry which is preliminary data.</text>
</comment>
<dbReference type="InterPro" id="IPR055345">
    <property type="entry name" value="Ribosomal_eL24-rel_arc"/>
</dbReference>
<evidence type="ECO:0000256" key="4">
    <source>
        <dbReference type="ARBA" id="ARBA00022771"/>
    </source>
</evidence>
<name>A0A832ZBB0_9EURY</name>
<dbReference type="InterPro" id="IPR023442">
    <property type="entry name" value="Ribosomal_eL24_CS"/>
</dbReference>
<dbReference type="GO" id="GO:0005840">
    <property type="term" value="C:ribosome"/>
    <property type="evidence" value="ECO:0007669"/>
    <property type="project" value="UniProtKB-KW"/>
</dbReference>
<protein>
    <recommendedName>
        <fullName evidence="10">Large ribosomal subunit protein eL24</fullName>
    </recommendedName>
</protein>
<dbReference type="CDD" id="cd00472">
    <property type="entry name" value="Ribosomal_L24e_L24"/>
    <property type="match status" value="1"/>
</dbReference>
<feature type="binding site" evidence="10">
    <location>
        <position position="9"/>
    </location>
    <ligand>
        <name>Zn(2+)</name>
        <dbReference type="ChEBI" id="CHEBI:29105"/>
    </ligand>
</feature>
<dbReference type="Proteomes" id="UP000643554">
    <property type="component" value="Unassembled WGS sequence"/>
</dbReference>
<comment type="function">
    <text evidence="10">Binds to the 23S rRNA.</text>
</comment>
<dbReference type="InterPro" id="IPR000988">
    <property type="entry name" value="Ribosomal_eL24-rel_N"/>
</dbReference>
<dbReference type="GO" id="GO:0006412">
    <property type="term" value="P:translation"/>
    <property type="evidence" value="ECO:0007669"/>
    <property type="project" value="UniProtKB-UniRule"/>
</dbReference>
<feature type="binding site" evidence="10">
    <location>
        <position position="36"/>
    </location>
    <ligand>
        <name>Zn(2+)</name>
        <dbReference type="ChEBI" id="CHEBI:29105"/>
    </ligand>
</feature>